<dbReference type="CDD" id="cd22533">
    <property type="entry name" value="KH-II_YlqC-like"/>
    <property type="match status" value="1"/>
</dbReference>
<keyword evidence="2 3" id="KW-0694">RNA-binding</keyword>
<dbReference type="InterPro" id="IPR015946">
    <property type="entry name" value="KH_dom-like_a/b"/>
</dbReference>
<dbReference type="GO" id="GO:0071555">
    <property type="term" value="P:cell wall organization"/>
    <property type="evidence" value="ECO:0007669"/>
    <property type="project" value="UniProtKB-KW"/>
</dbReference>
<dbReference type="KEGG" id="soa:G3M56_008815"/>
<evidence type="ECO:0000313" key="4">
    <source>
        <dbReference type="EMBL" id="QQL43995.1"/>
    </source>
</evidence>
<evidence type="ECO:0000256" key="3">
    <source>
        <dbReference type="HAMAP-Rule" id="MF_00088"/>
    </source>
</evidence>
<dbReference type="RefSeq" id="WP_164363437.1">
    <property type="nucleotide sequence ID" value="NZ_CP066776.1"/>
</dbReference>
<keyword evidence="5" id="KW-1185">Reference proteome</keyword>
<dbReference type="SUPFAM" id="SSF54814">
    <property type="entry name" value="Prokaryotic type KH domain (KH-domain type II)"/>
    <property type="match status" value="1"/>
</dbReference>
<sequence>MDPTSTLQEFLVFMLNNLVDYPDEVEISSEEIDGGRQFVVKLNDDDVGRVIGRNGFTISALRSMFDAAGEKHGMRVRLKVFGFSEVE</sequence>
<dbReference type="Pfam" id="PF13083">
    <property type="entry name" value="KH_KhpA-B"/>
    <property type="match status" value="1"/>
</dbReference>
<dbReference type="Proteomes" id="UP000475117">
    <property type="component" value="Chromosome"/>
</dbReference>
<dbReference type="GO" id="GO:0005737">
    <property type="term" value="C:cytoplasm"/>
    <property type="evidence" value="ECO:0007669"/>
    <property type="project" value="UniProtKB-SubCell"/>
</dbReference>
<comment type="subcellular location">
    <subcellularLocation>
        <location evidence="3">Cytoplasm</location>
    </subcellularLocation>
</comment>
<protein>
    <recommendedName>
        <fullName evidence="3">RNA-binding protein KhpA</fullName>
    </recommendedName>
    <alternativeName>
        <fullName evidence="3">KH-domain protein A</fullName>
    </alternativeName>
</protein>
<evidence type="ECO:0000256" key="1">
    <source>
        <dbReference type="ARBA" id="ARBA00022490"/>
    </source>
</evidence>
<reference evidence="4 5" key="1">
    <citation type="submission" date="2020-12" db="EMBL/GenBank/DDBJ databases">
        <title>Sulforoseuscoccus oceanibium gen. nov., sp. nov., a representative of the phylum Verrucomicrobia with special cytoplasmic membrane, and proposal of Sulforoseuscoccusaceae fam. nov.</title>
        <authorList>
            <person name="Xi F."/>
        </authorList>
    </citation>
    <scope>NUCLEOTIDE SEQUENCE [LARGE SCALE GENOMIC DNA]</scope>
    <source>
        <strain evidence="4 5">T37</strain>
    </source>
</reference>
<evidence type="ECO:0000256" key="2">
    <source>
        <dbReference type="ARBA" id="ARBA00022884"/>
    </source>
</evidence>
<comment type="subunit">
    <text evidence="3">Forms a complex with KhpB.</text>
</comment>
<comment type="similarity">
    <text evidence="3">Belongs to the KhpA RNA-binding protein family.</text>
</comment>
<proteinExistence type="inferred from homology"/>
<dbReference type="EMBL" id="CP066776">
    <property type="protein sequence ID" value="QQL43995.1"/>
    <property type="molecule type" value="Genomic_DNA"/>
</dbReference>
<comment type="function">
    <text evidence="3">A probable RNA chaperone. Forms a complex with KhpB which binds to cellular RNA and controls its expression. Plays a role in peptidoglycan (PG) homeostasis and cell length regulation.</text>
</comment>
<keyword evidence="1 3" id="KW-0963">Cytoplasm</keyword>
<keyword evidence="3" id="KW-0961">Cell wall biogenesis/degradation</keyword>
<dbReference type="AlphaFoldDB" id="A0A6B3L2H6"/>
<gene>
    <name evidence="3" type="primary">khpA</name>
    <name evidence="4" type="ORF">G3M56_008815</name>
</gene>
<dbReference type="GO" id="GO:0009252">
    <property type="term" value="P:peptidoglycan biosynthetic process"/>
    <property type="evidence" value="ECO:0007669"/>
    <property type="project" value="UniProtKB-UniRule"/>
</dbReference>
<dbReference type="PANTHER" id="PTHR34654:SF1">
    <property type="entry name" value="RNA-BINDING PROTEIN KHPA"/>
    <property type="match status" value="1"/>
</dbReference>
<dbReference type="HAMAP" id="MF_00088">
    <property type="entry name" value="KhpA"/>
    <property type="match status" value="1"/>
</dbReference>
<accession>A0A6B3L2H6</accession>
<organism evidence="4 5">
    <name type="scientific">Sulfuriroseicoccus oceanibius</name>
    <dbReference type="NCBI Taxonomy" id="2707525"/>
    <lineage>
        <taxon>Bacteria</taxon>
        <taxon>Pseudomonadati</taxon>
        <taxon>Verrucomicrobiota</taxon>
        <taxon>Verrucomicrobiia</taxon>
        <taxon>Verrucomicrobiales</taxon>
        <taxon>Verrucomicrobiaceae</taxon>
        <taxon>Sulfuriroseicoccus</taxon>
    </lineage>
</organism>
<keyword evidence="3" id="KW-0143">Chaperone</keyword>
<name>A0A6B3L2H6_9BACT</name>
<dbReference type="GO" id="GO:0008360">
    <property type="term" value="P:regulation of cell shape"/>
    <property type="evidence" value="ECO:0007669"/>
    <property type="project" value="UniProtKB-KW"/>
</dbReference>
<dbReference type="Gene3D" id="3.30.300.20">
    <property type="match status" value="1"/>
</dbReference>
<dbReference type="InterPro" id="IPR009019">
    <property type="entry name" value="KH_sf_prok-type"/>
</dbReference>
<dbReference type="InterPro" id="IPR020627">
    <property type="entry name" value="KhpA"/>
</dbReference>
<evidence type="ECO:0000313" key="5">
    <source>
        <dbReference type="Proteomes" id="UP000475117"/>
    </source>
</evidence>
<dbReference type="PANTHER" id="PTHR34654">
    <property type="entry name" value="UPF0109 PROTEIN SCO5592"/>
    <property type="match status" value="1"/>
</dbReference>
<keyword evidence="3" id="KW-0133">Cell shape</keyword>
<dbReference type="GO" id="GO:0003723">
    <property type="term" value="F:RNA binding"/>
    <property type="evidence" value="ECO:0007669"/>
    <property type="project" value="UniProtKB-UniRule"/>
</dbReference>